<organism evidence="2 3">
    <name type="scientific">Herbaspirillum frisingense</name>
    <dbReference type="NCBI Taxonomy" id="92645"/>
    <lineage>
        <taxon>Bacteria</taxon>
        <taxon>Pseudomonadati</taxon>
        <taxon>Pseudomonadota</taxon>
        <taxon>Betaproteobacteria</taxon>
        <taxon>Burkholderiales</taxon>
        <taxon>Oxalobacteraceae</taxon>
        <taxon>Herbaspirillum</taxon>
    </lineage>
</organism>
<keyword evidence="1" id="KW-0472">Membrane</keyword>
<proteinExistence type="predicted"/>
<keyword evidence="3" id="KW-1185">Reference proteome</keyword>
<dbReference type="EMBL" id="JAVDSJ010000005">
    <property type="protein sequence ID" value="MDR6585542.1"/>
    <property type="molecule type" value="Genomic_DNA"/>
</dbReference>
<gene>
    <name evidence="2" type="ORF">J2W50_003760</name>
</gene>
<evidence type="ECO:0000313" key="2">
    <source>
        <dbReference type="EMBL" id="MDR6585542.1"/>
    </source>
</evidence>
<dbReference type="RefSeq" id="WP_310011389.1">
    <property type="nucleotide sequence ID" value="NZ_JAVDSJ010000005.1"/>
</dbReference>
<reference evidence="2 3" key="1">
    <citation type="submission" date="2023-07" db="EMBL/GenBank/DDBJ databases">
        <title>Sorghum-associated microbial communities from plants grown in Nebraska, USA.</title>
        <authorList>
            <person name="Schachtman D."/>
        </authorList>
    </citation>
    <scope>NUCLEOTIDE SEQUENCE [LARGE SCALE GENOMIC DNA]</scope>
    <source>
        <strain evidence="2 3">596</strain>
    </source>
</reference>
<name>A0ABU1PJB3_9BURK</name>
<evidence type="ECO:0000313" key="3">
    <source>
        <dbReference type="Proteomes" id="UP001260715"/>
    </source>
</evidence>
<accession>A0ABU1PJB3</accession>
<keyword evidence="1" id="KW-1133">Transmembrane helix</keyword>
<comment type="caution">
    <text evidence="2">The sequence shown here is derived from an EMBL/GenBank/DDBJ whole genome shotgun (WGS) entry which is preliminary data.</text>
</comment>
<protein>
    <submittedName>
        <fullName evidence="2">Uncharacterized protein</fullName>
    </submittedName>
</protein>
<evidence type="ECO:0000256" key="1">
    <source>
        <dbReference type="SAM" id="Phobius"/>
    </source>
</evidence>
<feature type="transmembrane region" description="Helical" evidence="1">
    <location>
        <begin position="36"/>
        <end position="65"/>
    </location>
</feature>
<keyword evidence="1" id="KW-0812">Transmembrane</keyword>
<dbReference type="Proteomes" id="UP001260715">
    <property type="component" value="Unassembled WGS sequence"/>
</dbReference>
<sequence length="151" mass="16419">MPRDAVLFDLGYSIRLEKMQASFLGRVDRASNFLQMMLGAAVIASAWPIPTGIAVSALAAFSFVYQPGAKATEARAQKQRYEKLLAKESELSDQQLKLAFGDIQATDSYVMGALVNPAFVAECVRLGRPTDHKLTKYESIIAFIAGDLVSA</sequence>